<feature type="domain" description="USP" evidence="8">
    <location>
        <begin position="1"/>
        <end position="218"/>
    </location>
</feature>
<keyword evidence="4" id="KW-0645">Protease</keyword>
<dbReference type="InterPro" id="IPR024729">
    <property type="entry name" value="USP7_ICP0-binding_dom"/>
</dbReference>
<evidence type="ECO:0000256" key="1">
    <source>
        <dbReference type="ARBA" id="ARBA00000707"/>
    </source>
</evidence>
<dbReference type="InterPro" id="IPR028889">
    <property type="entry name" value="USP"/>
</dbReference>
<feature type="non-terminal residue" evidence="10">
    <location>
        <position position="752"/>
    </location>
</feature>
<evidence type="ECO:0000313" key="10">
    <source>
        <dbReference type="RefSeq" id="XP_002733899.2"/>
    </source>
</evidence>
<evidence type="ECO:0000256" key="7">
    <source>
        <dbReference type="ARBA" id="ARBA00022807"/>
    </source>
</evidence>
<feature type="non-terminal residue" evidence="10">
    <location>
        <position position="1"/>
    </location>
</feature>
<dbReference type="EC" id="3.4.19.12" evidence="3"/>
<comment type="catalytic activity">
    <reaction evidence="1">
        <text>Thiol-dependent hydrolysis of ester, thioester, amide, peptide and isopeptide bonds formed by the C-terminal Gly of ubiquitin (a 76-residue protein attached to proteins as an intracellular targeting signal).</text>
        <dbReference type="EC" id="3.4.19.12"/>
    </reaction>
</comment>
<dbReference type="SUPFAM" id="SSF54001">
    <property type="entry name" value="Cysteine proteinases"/>
    <property type="match status" value="1"/>
</dbReference>
<sequence length="752" mass="86386">LIDNMESKMKGTLVEGTIPKLLEGKMISYIKCKHVNYMSQRTEPFYDIQLNIKGKKTIMESFQDYVTPETMDGDNKYDAGDFGLQEAEKGVTFLSFPPVLHLQLMRFQYDPATDTNIKINDRFEFPEKLNLDNFLQNKEPTPALYTIHAVLVHSGDNHGGHYVVYINPKSDGKWCKFDDDVVSRCNKTEAIDNNFGGHEDDISVKHSTNAYMLVYIRDSCKGKSHNMAISAGEDLHRELPRRQEAQRRKERSEAHLYMTVNVITEDQYCSHQGNDLFDADKVKFRSFKVLKTSLLFDFLEMMAQAMGYSLDQIRPWPVSQRTNTTYRPAMLDMDTDIHKTMYDLAEGDSPYTVFLETVDAESGADALPAFDKDTDVLLFLKLYDAKTKSVSYCGHIYLPINTKVYELLPVLCERGGFPIGTDLLLFEEVKPNLTEKIQDYDLPLDKALDELMDGDIIVFQRDDVENEQSELPTAKDYFRDLYHRVEVTFCDKNLPNDNGFTLTLSQRMNYFMVAKAVATKLNTDPMLLQFFKNQGYRDGPGTALRCTYDGTLRDLLSGFKHRQPKKLYYQQLSIRINELENKKPFKCVWVNHKLKEEELMLYPDKGDSVVGLLSEARKHITLADNGTGRLRLLEVIGNKIYQIQKDDVFLDCLNPSGNSKTYRIEEIPDDQLKVKEEEMLVCVAHFQKEVFATFGVPFLLRIKQGEVFTDVKTRIGSILGIGEKELDKIKYAIVVMGRPTYIPEGNESHKIF</sequence>
<evidence type="ECO:0000256" key="4">
    <source>
        <dbReference type="ARBA" id="ARBA00022670"/>
    </source>
</evidence>
<dbReference type="Gene3D" id="3.90.70.10">
    <property type="entry name" value="Cysteine proteinases"/>
    <property type="match status" value="1"/>
</dbReference>
<comment type="similarity">
    <text evidence="2">Belongs to the peptidase C19 family.</text>
</comment>
<dbReference type="RefSeq" id="XP_002733899.2">
    <property type="nucleotide sequence ID" value="XM_002733853.2"/>
</dbReference>
<reference evidence="10" key="1">
    <citation type="submission" date="2025-08" db="UniProtKB">
        <authorList>
            <consortium name="RefSeq"/>
        </authorList>
    </citation>
    <scope>IDENTIFICATION</scope>
    <source>
        <tissue evidence="10">Testes</tissue>
    </source>
</reference>
<dbReference type="Pfam" id="PF14533">
    <property type="entry name" value="USP7_C2"/>
    <property type="match status" value="1"/>
</dbReference>
<evidence type="ECO:0000313" key="9">
    <source>
        <dbReference type="Proteomes" id="UP000694865"/>
    </source>
</evidence>
<dbReference type="InterPro" id="IPR038765">
    <property type="entry name" value="Papain-like_cys_pep_sf"/>
</dbReference>
<dbReference type="Pfam" id="PF12436">
    <property type="entry name" value="USP7_ICP0_bdg"/>
    <property type="match status" value="1"/>
</dbReference>
<dbReference type="PROSITE" id="PS50235">
    <property type="entry name" value="USP_3"/>
    <property type="match status" value="1"/>
</dbReference>
<keyword evidence="9" id="KW-1185">Reference proteome</keyword>
<gene>
    <name evidence="10" type="primary">LOC100375813</name>
</gene>
<dbReference type="Proteomes" id="UP000694865">
    <property type="component" value="Unplaced"/>
</dbReference>
<dbReference type="InterPro" id="IPR050164">
    <property type="entry name" value="Peptidase_C19"/>
</dbReference>
<protein>
    <recommendedName>
        <fullName evidence="3">ubiquitinyl hydrolase 1</fullName>
        <ecNumber evidence="3">3.4.19.12</ecNumber>
    </recommendedName>
</protein>
<proteinExistence type="inferred from homology"/>
<keyword evidence="5" id="KW-0833">Ubl conjugation pathway</keyword>
<keyword evidence="7" id="KW-0788">Thiol protease</keyword>
<evidence type="ECO:0000256" key="3">
    <source>
        <dbReference type="ARBA" id="ARBA00012759"/>
    </source>
</evidence>
<dbReference type="PANTHER" id="PTHR24006:SF644">
    <property type="entry name" value="UBIQUITIN CARBOXYL-TERMINAL HYDROLASE 7"/>
    <property type="match status" value="1"/>
</dbReference>
<dbReference type="Pfam" id="PF00443">
    <property type="entry name" value="UCH"/>
    <property type="match status" value="1"/>
</dbReference>
<accession>A0ABM0GNK0</accession>
<dbReference type="Gene3D" id="3.10.20.90">
    <property type="entry name" value="Phosphatidylinositol 3-kinase Catalytic Subunit, Chain A, domain 1"/>
    <property type="match status" value="2"/>
</dbReference>
<name>A0ABM0GNK0_SACKO</name>
<keyword evidence="6" id="KW-0378">Hydrolase</keyword>
<organism evidence="9 10">
    <name type="scientific">Saccoglossus kowalevskii</name>
    <name type="common">Acorn worm</name>
    <dbReference type="NCBI Taxonomy" id="10224"/>
    <lineage>
        <taxon>Eukaryota</taxon>
        <taxon>Metazoa</taxon>
        <taxon>Hemichordata</taxon>
        <taxon>Enteropneusta</taxon>
        <taxon>Harrimaniidae</taxon>
        <taxon>Saccoglossus</taxon>
    </lineage>
</organism>
<evidence type="ECO:0000259" key="8">
    <source>
        <dbReference type="PROSITE" id="PS50235"/>
    </source>
</evidence>
<evidence type="ECO:0000256" key="2">
    <source>
        <dbReference type="ARBA" id="ARBA00009085"/>
    </source>
</evidence>
<evidence type="ECO:0000256" key="5">
    <source>
        <dbReference type="ARBA" id="ARBA00022786"/>
    </source>
</evidence>
<dbReference type="InterPro" id="IPR029346">
    <property type="entry name" value="USP_C"/>
</dbReference>
<dbReference type="PANTHER" id="PTHR24006">
    <property type="entry name" value="UBIQUITIN CARBOXYL-TERMINAL HYDROLASE"/>
    <property type="match status" value="1"/>
</dbReference>
<dbReference type="GeneID" id="100375813"/>
<dbReference type="InterPro" id="IPR001394">
    <property type="entry name" value="Peptidase_C19_UCH"/>
</dbReference>
<evidence type="ECO:0000256" key="6">
    <source>
        <dbReference type="ARBA" id="ARBA00022801"/>
    </source>
</evidence>